<dbReference type="WBParaSite" id="GPUH_0000556601-mRNA-1">
    <property type="protein sequence ID" value="GPUH_0000556601-mRNA-1"/>
    <property type="gene ID" value="GPUH_0000556601"/>
</dbReference>
<dbReference type="OrthoDB" id="1470350at2759"/>
<organism evidence="3">
    <name type="scientific">Gongylonema pulchrum</name>
    <dbReference type="NCBI Taxonomy" id="637853"/>
    <lineage>
        <taxon>Eukaryota</taxon>
        <taxon>Metazoa</taxon>
        <taxon>Ecdysozoa</taxon>
        <taxon>Nematoda</taxon>
        <taxon>Chromadorea</taxon>
        <taxon>Rhabditida</taxon>
        <taxon>Spirurina</taxon>
        <taxon>Spiruromorpha</taxon>
        <taxon>Spiruroidea</taxon>
        <taxon>Gongylonematidae</taxon>
        <taxon>Gongylonema</taxon>
    </lineage>
</organism>
<sequence length="101" mass="12060">MLVFIALTTFVLLLIARYSRIKRKVLEQWRFIKLINQLPGPSLPEMITELFLFKLDGEQFTYQIEALFRKYAYKSEYGMMCCWFGFKPILFLTRSKSVKVC</sequence>
<evidence type="ECO:0000313" key="2">
    <source>
        <dbReference type="Proteomes" id="UP000271098"/>
    </source>
</evidence>
<gene>
    <name evidence="1" type="ORF">GPUH_LOCUS5560</name>
</gene>
<name>A0A183DA17_9BILA</name>
<keyword evidence="2" id="KW-1185">Reference proteome</keyword>
<dbReference type="AlphaFoldDB" id="A0A183DA17"/>
<evidence type="ECO:0000313" key="1">
    <source>
        <dbReference type="EMBL" id="VDK51298.1"/>
    </source>
</evidence>
<reference evidence="1 2" key="2">
    <citation type="submission" date="2018-11" db="EMBL/GenBank/DDBJ databases">
        <authorList>
            <consortium name="Pathogen Informatics"/>
        </authorList>
    </citation>
    <scope>NUCLEOTIDE SEQUENCE [LARGE SCALE GENOMIC DNA]</scope>
</reference>
<accession>A0A183DA17</accession>
<protein>
    <submittedName>
        <fullName evidence="3">HECT domain-containing protein</fullName>
    </submittedName>
</protein>
<dbReference type="Proteomes" id="UP000271098">
    <property type="component" value="Unassembled WGS sequence"/>
</dbReference>
<proteinExistence type="predicted"/>
<evidence type="ECO:0000313" key="3">
    <source>
        <dbReference type="WBParaSite" id="GPUH_0000556601-mRNA-1"/>
    </source>
</evidence>
<dbReference type="EMBL" id="UYRT01011985">
    <property type="protein sequence ID" value="VDK51298.1"/>
    <property type="molecule type" value="Genomic_DNA"/>
</dbReference>
<reference evidence="3" key="1">
    <citation type="submission" date="2016-06" db="UniProtKB">
        <authorList>
            <consortium name="WormBaseParasite"/>
        </authorList>
    </citation>
    <scope>IDENTIFICATION</scope>
</reference>